<sequence length="513" mass="57088">MSRRDEEYVDGAEFDDSDELVEEQSDDSDEFDALPSLPTAARQTLAERVSAKRKAADAAADAQAKATSTAPKPKRSALQKNAAYSWEAAYQRSWDHVQEDESGNLESAVRQMLEIHKRKRSMRDSNPVQRGIIRHFVLVLDLSEDMMDRDLRPTRFDLTLQLARQFVSDYFDQNPIGQLAIVCTRNGLGERLSLMGGNTFDHSAMLANKRKLEPRGVPSIQNALEMARSCLTYVLAYSDPRHLPNSNTREILFLSASLTSVDPGNIYQTVDKLVQDRIQVSVISLAAEIHVLKDLCARTGGDFNVVMNEDHYKELLLKHVPPRVITEETSTQASDTNAADLLVMGFPRRLPFHTPATLCACHGRLVTPSKASENDSLAAPAGYQCPRCLSKVCQVPTDCPTCGITIIMSTHLARSYHHLFPVQNYEPVPWSAYVFILLSVTDCFSVYDKSPAACFACAWQFPPKSDDDNTSMPSGDSTLSPSSRYACPKCQHHFCLECDAFIQEQLHSCPGCT</sequence>
<dbReference type="GO" id="GO:0006357">
    <property type="term" value="P:regulation of transcription by RNA polymerase II"/>
    <property type="evidence" value="ECO:0007669"/>
    <property type="project" value="UniProtKB-UniRule"/>
</dbReference>
<comment type="subcellular location">
    <subcellularLocation>
        <location evidence="1 11">Nucleus</location>
    </subcellularLocation>
</comment>
<comment type="caution">
    <text evidence="15">The sequence shown here is derived from an EMBL/GenBank/DDBJ whole genome shotgun (WGS) entry which is preliminary data.</text>
</comment>
<feature type="zinc finger region" description="C4-type" evidence="12">
    <location>
        <begin position="385"/>
        <end position="402"/>
    </location>
</feature>
<dbReference type="PIRSF" id="PIRSF015919">
    <property type="entry name" value="TFIIH_SSL1"/>
    <property type="match status" value="1"/>
</dbReference>
<keyword evidence="8 11" id="KW-0804">Transcription</keyword>
<dbReference type="Proteomes" id="UP000037751">
    <property type="component" value="Unassembled WGS sequence"/>
</dbReference>
<dbReference type="STRING" id="77020.A0A0M9VR26"/>
<evidence type="ECO:0000313" key="16">
    <source>
        <dbReference type="Proteomes" id="UP000037751"/>
    </source>
</evidence>
<dbReference type="GO" id="GO:0008270">
    <property type="term" value="F:zinc ion binding"/>
    <property type="evidence" value="ECO:0007669"/>
    <property type="project" value="UniProtKB-UniRule"/>
</dbReference>
<dbReference type="GO" id="GO:0006351">
    <property type="term" value="P:DNA-templated transcription"/>
    <property type="evidence" value="ECO:0007669"/>
    <property type="project" value="InterPro"/>
</dbReference>
<evidence type="ECO:0000256" key="11">
    <source>
        <dbReference type="PIRNR" id="PIRNR015919"/>
    </source>
</evidence>
<dbReference type="InterPro" id="IPR036465">
    <property type="entry name" value="vWFA_dom_sf"/>
</dbReference>
<dbReference type="OrthoDB" id="284275at2759"/>
<dbReference type="SUPFAM" id="SSF57889">
    <property type="entry name" value="Cysteine-rich domain"/>
    <property type="match status" value="1"/>
</dbReference>
<evidence type="ECO:0000256" key="7">
    <source>
        <dbReference type="ARBA" id="ARBA00023015"/>
    </source>
</evidence>
<dbReference type="InterPro" id="IPR013083">
    <property type="entry name" value="Znf_RING/FYVE/PHD"/>
</dbReference>
<protein>
    <recommendedName>
        <fullName evidence="11">General transcription and DNA repair factor IIH</fullName>
    </recommendedName>
</protein>
<dbReference type="Gene3D" id="3.40.50.410">
    <property type="entry name" value="von Willebrand factor, type A domain"/>
    <property type="match status" value="1"/>
</dbReference>
<organism evidence="15 16">
    <name type="scientific">Malassezia pachydermatis</name>
    <dbReference type="NCBI Taxonomy" id="77020"/>
    <lineage>
        <taxon>Eukaryota</taxon>
        <taxon>Fungi</taxon>
        <taxon>Dikarya</taxon>
        <taxon>Basidiomycota</taxon>
        <taxon>Ustilaginomycotina</taxon>
        <taxon>Malasseziomycetes</taxon>
        <taxon>Malasseziales</taxon>
        <taxon>Malasseziaceae</taxon>
        <taxon>Malassezia</taxon>
    </lineage>
</organism>
<keyword evidence="5" id="KW-0863">Zinc-finger</keyword>
<dbReference type="FunFam" id="3.40.50.410:FF:000015">
    <property type="entry name" value="General transcription factor IIH subunit 2"/>
    <property type="match status" value="1"/>
</dbReference>
<gene>
    <name evidence="15" type="ORF">Malapachy_2924</name>
</gene>
<name>A0A0M9VR26_9BASI</name>
<comment type="similarity">
    <text evidence="2 11">Belongs to the GTF2H2 family.</text>
</comment>
<dbReference type="GO" id="GO:0006289">
    <property type="term" value="P:nucleotide-excision repair"/>
    <property type="evidence" value="ECO:0007669"/>
    <property type="project" value="UniProtKB-UniRule"/>
</dbReference>
<evidence type="ECO:0000256" key="5">
    <source>
        <dbReference type="ARBA" id="ARBA00022771"/>
    </source>
</evidence>
<evidence type="ECO:0000256" key="6">
    <source>
        <dbReference type="ARBA" id="ARBA00022833"/>
    </source>
</evidence>
<evidence type="ECO:0000256" key="2">
    <source>
        <dbReference type="ARBA" id="ARBA00006092"/>
    </source>
</evidence>
<keyword evidence="7 11" id="KW-0805">Transcription regulation</keyword>
<evidence type="ECO:0000256" key="4">
    <source>
        <dbReference type="ARBA" id="ARBA00022763"/>
    </source>
</evidence>
<evidence type="ECO:0000259" key="14">
    <source>
        <dbReference type="PROSITE" id="PS50234"/>
    </source>
</evidence>
<dbReference type="Pfam" id="PF04056">
    <property type="entry name" value="Ssl1"/>
    <property type="match status" value="1"/>
</dbReference>
<feature type="domain" description="VWFA" evidence="14">
    <location>
        <begin position="135"/>
        <end position="324"/>
    </location>
</feature>
<evidence type="ECO:0000256" key="12">
    <source>
        <dbReference type="PIRSR" id="PIRSR015919-1"/>
    </source>
</evidence>
<dbReference type="InterPro" id="IPR002035">
    <property type="entry name" value="VWF_A"/>
</dbReference>
<evidence type="ECO:0000256" key="3">
    <source>
        <dbReference type="ARBA" id="ARBA00022723"/>
    </source>
</evidence>
<dbReference type="InterPro" id="IPR004595">
    <property type="entry name" value="TFIIH_C1-like_dom"/>
</dbReference>
<keyword evidence="9" id="KW-0234">DNA repair</keyword>
<dbReference type="Gene3D" id="3.30.40.10">
    <property type="entry name" value="Zinc/RING finger domain, C3HC4 (zinc finger)"/>
    <property type="match status" value="1"/>
</dbReference>
<dbReference type="NCBIfam" id="TIGR00622">
    <property type="entry name" value="ssl1"/>
    <property type="match status" value="1"/>
</dbReference>
<dbReference type="InterPro" id="IPR046349">
    <property type="entry name" value="C1-like_sf"/>
</dbReference>
<evidence type="ECO:0000256" key="13">
    <source>
        <dbReference type="SAM" id="MobiDB-lite"/>
    </source>
</evidence>
<evidence type="ECO:0000313" key="15">
    <source>
        <dbReference type="EMBL" id="KOS16125.1"/>
    </source>
</evidence>
<proteinExistence type="inferred from homology"/>
<keyword evidence="4" id="KW-0227">DNA damage</keyword>
<evidence type="ECO:0000256" key="9">
    <source>
        <dbReference type="ARBA" id="ARBA00023204"/>
    </source>
</evidence>
<feature type="compositionally biased region" description="Acidic residues" evidence="13">
    <location>
        <begin position="7"/>
        <end position="32"/>
    </location>
</feature>
<dbReference type="RefSeq" id="XP_017993757.1">
    <property type="nucleotide sequence ID" value="XM_018137408.1"/>
</dbReference>
<dbReference type="GO" id="GO:0000439">
    <property type="term" value="C:transcription factor TFIIH core complex"/>
    <property type="evidence" value="ECO:0007669"/>
    <property type="project" value="UniProtKB-UniRule"/>
</dbReference>
<dbReference type="AlphaFoldDB" id="A0A0M9VR26"/>
<evidence type="ECO:0000256" key="1">
    <source>
        <dbReference type="ARBA" id="ARBA00004123"/>
    </source>
</evidence>
<keyword evidence="16" id="KW-1185">Reference proteome</keyword>
<feature type="region of interest" description="Disordered" evidence="13">
    <location>
        <begin position="1"/>
        <end position="78"/>
    </location>
</feature>
<keyword evidence="10 11" id="KW-0539">Nucleus</keyword>
<dbReference type="GO" id="GO:0005675">
    <property type="term" value="C:transcription factor TFIIH holo complex"/>
    <property type="evidence" value="ECO:0007669"/>
    <property type="project" value="UniProtKB-UniRule"/>
</dbReference>
<dbReference type="PANTHER" id="PTHR12695">
    <property type="entry name" value="GENERAL TRANSCRIPTION FACTOR IIH SUBUNIT 2"/>
    <property type="match status" value="1"/>
</dbReference>
<dbReference type="InterPro" id="IPR007198">
    <property type="entry name" value="Ssl1-like"/>
</dbReference>
<dbReference type="PANTHER" id="PTHR12695:SF2">
    <property type="entry name" value="GENERAL TRANSCRIPTION FACTOR IIH SUBUNIT 2-RELATED"/>
    <property type="match status" value="1"/>
</dbReference>
<dbReference type="GeneID" id="28729284"/>
<dbReference type="Pfam" id="PF07975">
    <property type="entry name" value="C1_4"/>
    <property type="match status" value="1"/>
</dbReference>
<evidence type="ECO:0000256" key="8">
    <source>
        <dbReference type="ARBA" id="ARBA00023163"/>
    </source>
</evidence>
<dbReference type="PROSITE" id="PS50234">
    <property type="entry name" value="VWFA"/>
    <property type="match status" value="1"/>
</dbReference>
<keyword evidence="6 11" id="KW-0862">Zinc</keyword>
<reference evidence="15 16" key="1">
    <citation type="submission" date="2015-07" db="EMBL/GenBank/DDBJ databases">
        <title>Draft Genome Sequence of Malassezia furfur CBS1878 and Malassezia pachydermatis CBS1879.</title>
        <authorList>
            <person name="Triana S."/>
            <person name="Ohm R."/>
            <person name="Gonzalez A."/>
            <person name="DeCock H."/>
            <person name="Restrepo S."/>
            <person name="Celis A."/>
        </authorList>
    </citation>
    <scope>NUCLEOTIDE SEQUENCE [LARGE SCALE GENOMIC DNA]</scope>
    <source>
        <strain evidence="15 16">CBS 1879</strain>
    </source>
</reference>
<accession>A0A0M9VR26</accession>
<keyword evidence="3 11" id="KW-0479">Metal-binding</keyword>
<comment type="function">
    <text evidence="11">Component of the general transcription and DNA repair factor IIH (TFIIH) core complex, which is involved in general and transcription-coupled nucleotide excision repair (NER) of damaged DNA and, when complexed to TFIIK, in RNA transcription by RNA polymerase II.</text>
</comment>
<dbReference type="SUPFAM" id="SSF53300">
    <property type="entry name" value="vWA-like"/>
    <property type="match status" value="1"/>
</dbReference>
<evidence type="ECO:0000256" key="10">
    <source>
        <dbReference type="ARBA" id="ARBA00023242"/>
    </source>
</evidence>
<dbReference type="InterPro" id="IPR012170">
    <property type="entry name" value="TFIIH_SSL1/p44"/>
</dbReference>
<dbReference type="VEuPathDB" id="FungiDB:Malapachy_2924"/>
<dbReference type="SMART" id="SM01047">
    <property type="entry name" value="C1_4"/>
    <property type="match status" value="1"/>
</dbReference>
<feature type="compositionally biased region" description="Low complexity" evidence="13">
    <location>
        <begin position="57"/>
        <end position="70"/>
    </location>
</feature>
<dbReference type="EMBL" id="LGAV01000001">
    <property type="protein sequence ID" value="KOS16125.1"/>
    <property type="molecule type" value="Genomic_DNA"/>
</dbReference>